<sequence length="165" mass="19008">MSTSMSHFKWQLEALMRESTITTKQLKKQDAVIQLLKDDNAHLKNEYTHLNMDIQKFNDCICTLTYITLRVFLDAYLAVKGYIQMRFEYLLNTYQDVNVHTVESWEVALAIEAMDEGKLEFSMLFKECMGHPIKVEIHKCVPLTCIDGRAATLTGLGMRTAKIHA</sequence>
<name>B0D515_LACBS</name>
<evidence type="ECO:0000313" key="2">
    <source>
        <dbReference type="EMBL" id="EDR10440.1"/>
    </source>
</evidence>
<accession>B0D515</accession>
<dbReference type="EMBL" id="DS547097">
    <property type="protein sequence ID" value="EDR10440.1"/>
    <property type="molecule type" value="Genomic_DNA"/>
</dbReference>
<proteinExistence type="predicted"/>
<dbReference type="KEGG" id="lbc:LACBIDRAFT_325470"/>
<reference evidence="2 3" key="1">
    <citation type="journal article" date="2008" name="Nature">
        <title>The genome of Laccaria bicolor provides insights into mycorrhizal symbiosis.</title>
        <authorList>
            <person name="Martin F."/>
            <person name="Aerts A."/>
            <person name="Ahren D."/>
            <person name="Brun A."/>
            <person name="Danchin E.G.J."/>
            <person name="Duchaussoy F."/>
            <person name="Gibon J."/>
            <person name="Kohler A."/>
            <person name="Lindquist E."/>
            <person name="Pereda V."/>
            <person name="Salamov A."/>
            <person name="Shapiro H.J."/>
            <person name="Wuyts J."/>
            <person name="Blaudez D."/>
            <person name="Buee M."/>
            <person name="Brokstein P."/>
            <person name="Canbaeck B."/>
            <person name="Cohen D."/>
            <person name="Courty P.E."/>
            <person name="Coutinho P.M."/>
            <person name="Delaruelle C."/>
            <person name="Detter J.C."/>
            <person name="Deveau A."/>
            <person name="DiFazio S."/>
            <person name="Duplessis S."/>
            <person name="Fraissinet-Tachet L."/>
            <person name="Lucic E."/>
            <person name="Frey-Klett P."/>
            <person name="Fourrey C."/>
            <person name="Feussner I."/>
            <person name="Gay G."/>
            <person name="Grimwood J."/>
            <person name="Hoegger P.J."/>
            <person name="Jain P."/>
            <person name="Kilaru S."/>
            <person name="Labbe J."/>
            <person name="Lin Y.C."/>
            <person name="Legue V."/>
            <person name="Le Tacon F."/>
            <person name="Marmeisse R."/>
            <person name="Melayah D."/>
            <person name="Montanini B."/>
            <person name="Muratet M."/>
            <person name="Nehls U."/>
            <person name="Niculita-Hirzel H."/>
            <person name="Oudot-Le Secq M.P."/>
            <person name="Peter M."/>
            <person name="Quesneville H."/>
            <person name="Rajashekar B."/>
            <person name="Reich M."/>
            <person name="Rouhier N."/>
            <person name="Schmutz J."/>
            <person name="Yin T."/>
            <person name="Chalot M."/>
            <person name="Henrissat B."/>
            <person name="Kuees U."/>
            <person name="Lucas S."/>
            <person name="Van de Peer Y."/>
            <person name="Podila G.K."/>
            <person name="Polle A."/>
            <person name="Pukkila P.J."/>
            <person name="Richardson P.M."/>
            <person name="Rouze P."/>
            <person name="Sanders I.R."/>
            <person name="Stajich J.E."/>
            <person name="Tunlid A."/>
            <person name="Tuskan G."/>
            <person name="Grigoriev I.V."/>
        </authorList>
    </citation>
    <scope>NUCLEOTIDE SEQUENCE [LARGE SCALE GENOMIC DNA]</scope>
    <source>
        <strain evidence="3">S238N-H82 / ATCC MYA-4686</strain>
    </source>
</reference>
<protein>
    <submittedName>
        <fullName evidence="2">Predicted protein</fullName>
    </submittedName>
</protein>
<dbReference type="OrthoDB" id="3103372at2759"/>
<feature type="coiled-coil region" evidence="1">
    <location>
        <begin position="26"/>
        <end position="53"/>
    </location>
</feature>
<evidence type="ECO:0000313" key="3">
    <source>
        <dbReference type="Proteomes" id="UP000001194"/>
    </source>
</evidence>
<dbReference type="GeneID" id="6074621"/>
<organism evidence="3">
    <name type="scientific">Laccaria bicolor (strain S238N-H82 / ATCC MYA-4686)</name>
    <name type="common">Bicoloured deceiver</name>
    <name type="synonym">Laccaria laccata var. bicolor</name>
    <dbReference type="NCBI Taxonomy" id="486041"/>
    <lineage>
        <taxon>Eukaryota</taxon>
        <taxon>Fungi</taxon>
        <taxon>Dikarya</taxon>
        <taxon>Basidiomycota</taxon>
        <taxon>Agaricomycotina</taxon>
        <taxon>Agaricomycetes</taxon>
        <taxon>Agaricomycetidae</taxon>
        <taxon>Agaricales</taxon>
        <taxon>Agaricineae</taxon>
        <taxon>Hydnangiaceae</taxon>
        <taxon>Laccaria</taxon>
    </lineage>
</organism>
<keyword evidence="3" id="KW-1185">Reference proteome</keyword>
<dbReference type="AlphaFoldDB" id="B0D515"/>
<keyword evidence="1" id="KW-0175">Coiled coil</keyword>
<dbReference type="InParanoid" id="B0D515"/>
<evidence type="ECO:0000256" key="1">
    <source>
        <dbReference type="SAM" id="Coils"/>
    </source>
</evidence>
<dbReference type="HOGENOM" id="CLU_1611045_0_0_1"/>
<dbReference type="Proteomes" id="UP000001194">
    <property type="component" value="Unassembled WGS sequence"/>
</dbReference>
<dbReference type="RefSeq" id="XP_001878890.1">
    <property type="nucleotide sequence ID" value="XM_001878855.1"/>
</dbReference>
<gene>
    <name evidence="2" type="ORF">LACBIDRAFT_325470</name>
</gene>